<proteinExistence type="predicted"/>
<organism evidence="2 3">
    <name type="scientific">Catenaria anguillulae PL171</name>
    <dbReference type="NCBI Taxonomy" id="765915"/>
    <lineage>
        <taxon>Eukaryota</taxon>
        <taxon>Fungi</taxon>
        <taxon>Fungi incertae sedis</taxon>
        <taxon>Blastocladiomycota</taxon>
        <taxon>Blastocladiomycetes</taxon>
        <taxon>Blastocladiales</taxon>
        <taxon>Catenariaceae</taxon>
        <taxon>Catenaria</taxon>
    </lineage>
</organism>
<accession>A0A1Y2HZ21</accession>
<protein>
    <recommendedName>
        <fullName evidence="1">CCDC92/74 N-terminal domain-containing protein</fullName>
    </recommendedName>
</protein>
<feature type="domain" description="CCDC92/74 N-terminal" evidence="1">
    <location>
        <begin position="14"/>
        <end position="48"/>
    </location>
</feature>
<dbReference type="InterPro" id="IPR039496">
    <property type="entry name" value="CCDC92/74_N"/>
</dbReference>
<comment type="caution">
    <text evidence="2">The sequence shown here is derived from an EMBL/GenBank/DDBJ whole genome shotgun (WGS) entry which is preliminary data.</text>
</comment>
<gene>
    <name evidence="2" type="ORF">BCR44DRAFT_1216725</name>
</gene>
<dbReference type="AlphaFoldDB" id="A0A1Y2HZ21"/>
<reference evidence="2 3" key="1">
    <citation type="submission" date="2016-07" db="EMBL/GenBank/DDBJ databases">
        <title>Pervasive Adenine N6-methylation of Active Genes in Fungi.</title>
        <authorList>
            <consortium name="DOE Joint Genome Institute"/>
            <person name="Mondo S.J."/>
            <person name="Dannebaum R.O."/>
            <person name="Kuo R.C."/>
            <person name="Labutti K."/>
            <person name="Haridas S."/>
            <person name="Kuo A."/>
            <person name="Salamov A."/>
            <person name="Ahrendt S.R."/>
            <person name="Lipzen A."/>
            <person name="Sullivan W."/>
            <person name="Andreopoulos W.B."/>
            <person name="Clum A."/>
            <person name="Lindquist E."/>
            <person name="Daum C."/>
            <person name="Ramamoorthy G.K."/>
            <person name="Gryganskyi A."/>
            <person name="Culley D."/>
            <person name="Magnuson J.K."/>
            <person name="James T.Y."/>
            <person name="O'Malley M.A."/>
            <person name="Stajich J.E."/>
            <person name="Spatafora J.W."/>
            <person name="Visel A."/>
            <person name="Grigoriev I.V."/>
        </authorList>
    </citation>
    <scope>NUCLEOTIDE SEQUENCE [LARGE SCALE GENOMIC DNA]</scope>
    <source>
        <strain evidence="2 3">PL171</strain>
    </source>
</reference>
<evidence type="ECO:0000259" key="1">
    <source>
        <dbReference type="Pfam" id="PF14916"/>
    </source>
</evidence>
<dbReference type="EMBL" id="MCFL01000004">
    <property type="protein sequence ID" value="ORZ39857.1"/>
    <property type="molecule type" value="Genomic_DNA"/>
</dbReference>
<name>A0A1Y2HZ21_9FUNG</name>
<evidence type="ECO:0000313" key="3">
    <source>
        <dbReference type="Proteomes" id="UP000193411"/>
    </source>
</evidence>
<evidence type="ECO:0000313" key="2">
    <source>
        <dbReference type="EMBL" id="ORZ39857.1"/>
    </source>
</evidence>
<sequence length="259" mass="29149">MSTFDHDTDAQMRRRVADLERTVATLKSQHTESLRLLHDEIGRLQQACALDQLSELIPTDPQSHSQAEMATQTETHESSFPFLASLTEQLINAEAASTLALSAFASQSSQTTAQFAALFQTLSSQVKERDSVIVQLQETMTERDSQLEAMRALVSKQAVELDAVKKRLATSEAVSTQVKKQLASFVSADVLVRESPRRTITRTRTRLHPRAIQIAHHLPRFQSQFHWHFLSAHPCLRPQTQRARTIAKSPLLHVVHDRS</sequence>
<dbReference type="Proteomes" id="UP000193411">
    <property type="component" value="Unassembled WGS sequence"/>
</dbReference>
<dbReference type="OrthoDB" id="10683050at2759"/>
<dbReference type="Pfam" id="PF14916">
    <property type="entry name" value="CCDC92"/>
    <property type="match status" value="1"/>
</dbReference>
<keyword evidence="3" id="KW-1185">Reference proteome</keyword>